<dbReference type="InterPro" id="IPR036291">
    <property type="entry name" value="NAD(P)-bd_dom_sf"/>
</dbReference>
<dbReference type="PANTHER" id="PTHR43818:SF9">
    <property type="entry name" value="HYPOTHETICAL OXIDOREDUCTASE"/>
    <property type="match status" value="1"/>
</dbReference>
<dbReference type="EMBL" id="JBHUOM010000028">
    <property type="protein sequence ID" value="MFD2937442.1"/>
    <property type="molecule type" value="Genomic_DNA"/>
</dbReference>
<comment type="caution">
    <text evidence="2">The sequence shown here is derived from an EMBL/GenBank/DDBJ whole genome shotgun (WGS) entry which is preliminary data.</text>
</comment>
<dbReference type="Proteomes" id="UP001597512">
    <property type="component" value="Unassembled WGS sequence"/>
</dbReference>
<gene>
    <name evidence="2" type="ORF">ACFS25_26960</name>
</gene>
<dbReference type="PANTHER" id="PTHR43818">
    <property type="entry name" value="BCDNA.GH03377"/>
    <property type="match status" value="1"/>
</dbReference>
<sequence>MTSLTHNRRIFLQKATLGGIALGITPFTWPLGNTVEPGKRVGMIGLDTSHSVAFTKALNAIDASANYAGYKVVAAYPYGSKTIESSAKRIPDYTSEVKKLNVDVVDTIDELLKKVDVVLLETNDGRLHLEQISQVLKAGKRVFIDKPIAASLADVLAIFDLSQKYNVPIFSASSLRYIKGMEGIDKEQVLGADTFSPAVLEKTHPDLFWYGVHGVETLYTAMGTGCRQVVRVHTDGTDIVVGNWADGRVGTFRGTRTGKHEYGGTVYTQAGNTKLGPYGGYEPLLKEIITYFETGKSPVTPEETIEIFAFMEAADESKRRNGAAVTLQSVMEKAKKKGAAK</sequence>
<dbReference type="InterPro" id="IPR050463">
    <property type="entry name" value="Gfo/Idh/MocA_oxidrdct_glycsds"/>
</dbReference>
<accession>A0ABW6AQ09</accession>
<reference evidence="3" key="1">
    <citation type="journal article" date="2019" name="Int. J. Syst. Evol. Microbiol.">
        <title>The Global Catalogue of Microorganisms (GCM) 10K type strain sequencing project: providing services to taxonomists for standard genome sequencing and annotation.</title>
        <authorList>
            <consortium name="The Broad Institute Genomics Platform"/>
            <consortium name="The Broad Institute Genome Sequencing Center for Infectious Disease"/>
            <person name="Wu L."/>
            <person name="Ma J."/>
        </authorList>
    </citation>
    <scope>NUCLEOTIDE SEQUENCE [LARGE SCALE GENOMIC DNA]</scope>
    <source>
        <strain evidence="3">KCTC 52490</strain>
    </source>
</reference>
<dbReference type="Gene3D" id="3.40.50.720">
    <property type="entry name" value="NAD(P)-binding Rossmann-like Domain"/>
    <property type="match status" value="1"/>
</dbReference>
<protein>
    <submittedName>
        <fullName evidence="2">Gfo/Idh/MocA family protein</fullName>
    </submittedName>
</protein>
<feature type="domain" description="Gfo/Idh/MocA-like oxidoreductase N-terminal" evidence="1">
    <location>
        <begin position="40"/>
        <end position="169"/>
    </location>
</feature>
<evidence type="ECO:0000259" key="1">
    <source>
        <dbReference type="Pfam" id="PF01408"/>
    </source>
</evidence>
<keyword evidence="3" id="KW-1185">Reference proteome</keyword>
<organism evidence="2 3">
    <name type="scientific">Spirosoma flavum</name>
    <dbReference type="NCBI Taxonomy" id="2048557"/>
    <lineage>
        <taxon>Bacteria</taxon>
        <taxon>Pseudomonadati</taxon>
        <taxon>Bacteroidota</taxon>
        <taxon>Cytophagia</taxon>
        <taxon>Cytophagales</taxon>
        <taxon>Cytophagaceae</taxon>
        <taxon>Spirosoma</taxon>
    </lineage>
</organism>
<name>A0ABW6AQ09_9BACT</name>
<proteinExistence type="predicted"/>
<dbReference type="SUPFAM" id="SSF51735">
    <property type="entry name" value="NAD(P)-binding Rossmann-fold domains"/>
    <property type="match status" value="1"/>
</dbReference>
<dbReference type="InterPro" id="IPR000683">
    <property type="entry name" value="Gfo/Idh/MocA-like_OxRdtase_N"/>
</dbReference>
<evidence type="ECO:0000313" key="2">
    <source>
        <dbReference type="EMBL" id="MFD2937442.1"/>
    </source>
</evidence>
<dbReference type="Pfam" id="PF01408">
    <property type="entry name" value="GFO_IDH_MocA"/>
    <property type="match status" value="1"/>
</dbReference>
<dbReference type="RefSeq" id="WP_381507506.1">
    <property type="nucleotide sequence ID" value="NZ_JBHUOM010000028.1"/>
</dbReference>
<evidence type="ECO:0000313" key="3">
    <source>
        <dbReference type="Proteomes" id="UP001597512"/>
    </source>
</evidence>